<sequence length="43" mass="4873">MCAAEPRWAPGEQVAYHAWMFGWLAGEVVRRVTGRRISQVLAD</sequence>
<evidence type="ECO:0000313" key="2">
    <source>
        <dbReference type="EMBL" id="MDZ5487891.1"/>
    </source>
</evidence>
<proteinExistence type="predicted"/>
<dbReference type="EMBL" id="JAXOTQ010000001">
    <property type="protein sequence ID" value="MDZ5487891.1"/>
    <property type="molecule type" value="Genomic_DNA"/>
</dbReference>
<dbReference type="RefSeq" id="WP_322438610.1">
    <property type="nucleotide sequence ID" value="NZ_JAXOTQ010000001.1"/>
</dbReference>
<gene>
    <name evidence="2" type="ORF">U2F25_00190</name>
</gene>
<dbReference type="Pfam" id="PF00144">
    <property type="entry name" value="Beta-lactamase"/>
    <property type="match status" value="1"/>
</dbReference>
<comment type="caution">
    <text evidence="2">The sequence shown here is derived from an EMBL/GenBank/DDBJ whole genome shotgun (WGS) entry which is preliminary data.</text>
</comment>
<dbReference type="Proteomes" id="UP001290101">
    <property type="component" value="Unassembled WGS sequence"/>
</dbReference>
<dbReference type="GO" id="GO:0016787">
    <property type="term" value="F:hydrolase activity"/>
    <property type="evidence" value="ECO:0007669"/>
    <property type="project" value="UniProtKB-KW"/>
</dbReference>
<dbReference type="InterPro" id="IPR001466">
    <property type="entry name" value="Beta-lactam-related"/>
</dbReference>
<dbReference type="InterPro" id="IPR012338">
    <property type="entry name" value="Beta-lactam/transpept-like"/>
</dbReference>
<dbReference type="Gene3D" id="3.40.710.10">
    <property type="entry name" value="DD-peptidase/beta-lactamase superfamily"/>
    <property type="match status" value="1"/>
</dbReference>
<protein>
    <submittedName>
        <fullName evidence="2">Serine hydrolase</fullName>
    </submittedName>
</protein>
<dbReference type="SUPFAM" id="SSF56601">
    <property type="entry name" value="beta-lactamase/transpeptidase-like"/>
    <property type="match status" value="1"/>
</dbReference>
<evidence type="ECO:0000259" key="1">
    <source>
        <dbReference type="Pfam" id="PF00144"/>
    </source>
</evidence>
<name>A0ABU5J5N9_9ACTN</name>
<feature type="domain" description="Beta-lactamase-related" evidence="1">
    <location>
        <begin position="3"/>
        <end position="42"/>
    </location>
</feature>
<accession>A0ABU5J5N9</accession>
<evidence type="ECO:0000313" key="3">
    <source>
        <dbReference type="Proteomes" id="UP001290101"/>
    </source>
</evidence>
<keyword evidence="3" id="KW-1185">Reference proteome</keyword>
<keyword evidence="2" id="KW-0378">Hydrolase</keyword>
<reference evidence="2 3" key="1">
    <citation type="submission" date="2023-12" db="EMBL/GenBank/DDBJ databases">
        <title>Micromonospora sp. nov., isolated from Atacama Desert.</title>
        <authorList>
            <person name="Carro L."/>
            <person name="Golinska P."/>
            <person name="Klenk H.-P."/>
            <person name="Goodfellow M."/>
        </authorList>
    </citation>
    <scope>NUCLEOTIDE SEQUENCE [LARGE SCALE GENOMIC DNA]</scope>
    <source>
        <strain evidence="2 3">4G53</strain>
    </source>
</reference>
<organism evidence="2 3">
    <name type="scientific">Micromonospora sicca</name>
    <dbReference type="NCBI Taxonomy" id="2202420"/>
    <lineage>
        <taxon>Bacteria</taxon>
        <taxon>Bacillati</taxon>
        <taxon>Actinomycetota</taxon>
        <taxon>Actinomycetes</taxon>
        <taxon>Micromonosporales</taxon>
        <taxon>Micromonosporaceae</taxon>
        <taxon>Micromonospora</taxon>
    </lineage>
</organism>